<keyword evidence="2" id="KW-0067">ATP-binding</keyword>
<protein>
    <submittedName>
        <fullName evidence="4">AMP-binding protein</fullName>
    </submittedName>
</protein>
<sequence length="613" mass="67098">MTTLDLKQTPFRPVRFGPVSIEKITRPDGILLLRSTETLAPHPMRMTERLPHWASTTPHRVFLGQRDSDGNWRTISFAQTFALVRQLAQGLLDLGLTGETPIAILSENSIEHGLMALAALHVGIPYSAISPAYSLRSTDFAKLRYTLELLAPKLIFVSNGQQYEKALKACAGTAYVVYVLQAPDDINALAFDTLLDTLPTDAVEEAFAAIKPETVAKILFTSGTSGFPKGVINTHGMVCTNWQQITQTFPFLTDDDLTIIDWLPWNHTFGGNHNFGLMLFNGGSLYIDEGTPTPKGIAITVANLRDIAPTLYFNVPKGFEELIPYFRRDKALCEHFFSRLKLLFYAGAGMAQHVWDAFEELAYETTGERVVIATGLGCTESSPSALFATKAGSFAGMLGVPIPGLDLKLVPNGGKLEARYRGANITPGYWRQPDVTASAFDDEGFYCTGDALKFVDPNDPNEGVVFDGRIAEDFKLDTGTWVSVGNLRTKLITIGNGLIQDVVITGHDRAFVGAIVIPNIEYCCQLSGYPANVPLPELVAHESVSRALSEVLNRLKNEEGGSSTLIKKAVFADFTLSVDGGELTDKGSINQRAFLANHPEIVDELYKTRQTHD</sequence>
<dbReference type="InterPro" id="IPR020845">
    <property type="entry name" value="AMP-binding_CS"/>
</dbReference>
<evidence type="ECO:0000256" key="2">
    <source>
        <dbReference type="ARBA" id="ARBA00022840"/>
    </source>
</evidence>
<dbReference type="Gene3D" id="3.40.50.12780">
    <property type="entry name" value="N-terminal domain of ligase-like"/>
    <property type="match status" value="1"/>
</dbReference>
<name>A0A6P1W8W1_9BACT</name>
<dbReference type="PROSITE" id="PS00455">
    <property type="entry name" value="AMP_BINDING"/>
    <property type="match status" value="1"/>
</dbReference>
<evidence type="ECO:0000313" key="5">
    <source>
        <dbReference type="Proteomes" id="UP000464577"/>
    </source>
</evidence>
<dbReference type="InterPro" id="IPR000873">
    <property type="entry name" value="AMP-dep_synth/lig_dom"/>
</dbReference>
<gene>
    <name evidence="4" type="ORF">GJR95_37960</name>
</gene>
<dbReference type="GO" id="GO:0005524">
    <property type="term" value="F:ATP binding"/>
    <property type="evidence" value="ECO:0007669"/>
    <property type="project" value="UniProtKB-KW"/>
</dbReference>
<organism evidence="4 5">
    <name type="scientific">Spirosoma endbachense</name>
    <dbReference type="NCBI Taxonomy" id="2666025"/>
    <lineage>
        <taxon>Bacteria</taxon>
        <taxon>Pseudomonadati</taxon>
        <taxon>Bacteroidota</taxon>
        <taxon>Cytophagia</taxon>
        <taxon>Cytophagales</taxon>
        <taxon>Cytophagaceae</taxon>
        <taxon>Spirosoma</taxon>
    </lineage>
</organism>
<accession>A0A6P1W8W1</accession>
<dbReference type="GO" id="GO:0016020">
    <property type="term" value="C:membrane"/>
    <property type="evidence" value="ECO:0007669"/>
    <property type="project" value="TreeGrafter"/>
</dbReference>
<dbReference type="PANTHER" id="PTHR43272:SF33">
    <property type="entry name" value="AMP-BINDING DOMAIN-CONTAINING PROTEIN-RELATED"/>
    <property type="match status" value="1"/>
</dbReference>
<dbReference type="Pfam" id="PF00501">
    <property type="entry name" value="AMP-binding"/>
    <property type="match status" value="1"/>
</dbReference>
<dbReference type="RefSeq" id="WP_162390851.1">
    <property type="nucleotide sequence ID" value="NZ_CP045997.1"/>
</dbReference>
<proteinExistence type="predicted"/>
<dbReference type="GO" id="GO:0004467">
    <property type="term" value="F:long-chain fatty acid-CoA ligase activity"/>
    <property type="evidence" value="ECO:0007669"/>
    <property type="project" value="TreeGrafter"/>
</dbReference>
<dbReference type="AlphaFoldDB" id="A0A6P1W8W1"/>
<dbReference type="PANTHER" id="PTHR43272">
    <property type="entry name" value="LONG-CHAIN-FATTY-ACID--COA LIGASE"/>
    <property type="match status" value="1"/>
</dbReference>
<dbReference type="KEGG" id="senf:GJR95_37960"/>
<reference evidence="4 5" key="1">
    <citation type="submission" date="2019-11" db="EMBL/GenBank/DDBJ databases">
        <title>Spirosoma endbachense sp. nov., isolated from a natural salt meadow.</title>
        <authorList>
            <person name="Rojas J."/>
            <person name="Ambika Manirajan B."/>
            <person name="Ratering S."/>
            <person name="Suarez C."/>
            <person name="Geissler-Plaum R."/>
            <person name="Schnell S."/>
        </authorList>
    </citation>
    <scope>NUCLEOTIDE SEQUENCE [LARGE SCALE GENOMIC DNA]</scope>
    <source>
        <strain evidence="4 5">I-24</strain>
    </source>
</reference>
<evidence type="ECO:0000313" key="4">
    <source>
        <dbReference type="EMBL" id="QHW00460.1"/>
    </source>
</evidence>
<dbReference type="Proteomes" id="UP000464577">
    <property type="component" value="Chromosome"/>
</dbReference>
<dbReference type="InterPro" id="IPR042099">
    <property type="entry name" value="ANL_N_sf"/>
</dbReference>
<dbReference type="SUPFAM" id="SSF56801">
    <property type="entry name" value="Acetyl-CoA synthetase-like"/>
    <property type="match status" value="1"/>
</dbReference>
<evidence type="ECO:0000256" key="1">
    <source>
        <dbReference type="ARBA" id="ARBA00022741"/>
    </source>
</evidence>
<feature type="domain" description="AMP-dependent synthetase/ligase" evidence="3">
    <location>
        <begin position="52"/>
        <end position="430"/>
    </location>
</feature>
<keyword evidence="5" id="KW-1185">Reference proteome</keyword>
<evidence type="ECO:0000259" key="3">
    <source>
        <dbReference type="Pfam" id="PF00501"/>
    </source>
</evidence>
<keyword evidence="1" id="KW-0547">Nucleotide-binding</keyword>
<dbReference type="EMBL" id="CP045997">
    <property type="protein sequence ID" value="QHW00460.1"/>
    <property type="molecule type" value="Genomic_DNA"/>
</dbReference>